<dbReference type="SUPFAM" id="SSF53955">
    <property type="entry name" value="Lysozyme-like"/>
    <property type="match status" value="1"/>
</dbReference>
<feature type="domain" description="Peptidoglycan binding" evidence="2">
    <location>
        <begin position="108"/>
        <end position="173"/>
    </location>
</feature>
<feature type="domain" description="TtsA-like Glycoside hydrolase family 108" evidence="1">
    <location>
        <begin position="15"/>
        <end position="104"/>
    </location>
</feature>
<organism evidence="3 4">
    <name type="scientific">Brenneria alni</name>
    <dbReference type="NCBI Taxonomy" id="71656"/>
    <lineage>
        <taxon>Bacteria</taxon>
        <taxon>Pseudomonadati</taxon>
        <taxon>Pseudomonadota</taxon>
        <taxon>Gammaproteobacteria</taxon>
        <taxon>Enterobacterales</taxon>
        <taxon>Pectobacteriaceae</taxon>
        <taxon>Brenneria</taxon>
    </lineage>
</organism>
<dbReference type="InterPro" id="IPR008565">
    <property type="entry name" value="TtsA-like_GH18_dom"/>
</dbReference>
<dbReference type="RefSeq" id="WP_121573426.1">
    <property type="nucleotide sequence ID" value="NZ_MJLZ01000003.1"/>
</dbReference>
<dbReference type="Pfam" id="PF05838">
    <property type="entry name" value="Glyco_hydro_108"/>
    <property type="match status" value="1"/>
</dbReference>
<dbReference type="EMBL" id="MJLZ01000003">
    <property type="protein sequence ID" value="RLM27488.1"/>
    <property type="molecule type" value="Genomic_DNA"/>
</dbReference>
<name>A0A421DST3_9GAMM</name>
<protein>
    <submittedName>
        <fullName evidence="3">Peptidoglycan-binding protein</fullName>
    </submittedName>
</protein>
<dbReference type="Pfam" id="PF09374">
    <property type="entry name" value="PG_binding_3"/>
    <property type="match status" value="1"/>
</dbReference>
<dbReference type="CDD" id="cd13926">
    <property type="entry name" value="N-acetylmuramidase_GH108"/>
    <property type="match status" value="1"/>
</dbReference>
<dbReference type="AlphaFoldDB" id="A0A421DST3"/>
<keyword evidence="4" id="KW-1185">Reference proteome</keyword>
<evidence type="ECO:0000313" key="3">
    <source>
        <dbReference type="EMBL" id="RLM27488.1"/>
    </source>
</evidence>
<dbReference type="InterPro" id="IPR018537">
    <property type="entry name" value="Peptidoglycan-bd_3"/>
</dbReference>
<dbReference type="Gene3D" id="1.20.141.10">
    <property type="entry name" value="Chitosanase, subunit A, domain 1"/>
    <property type="match status" value="1"/>
</dbReference>
<proteinExistence type="predicted"/>
<accession>A0A421DST3</accession>
<comment type="caution">
    <text evidence="3">The sequence shown here is derived from an EMBL/GenBank/DDBJ whole genome shotgun (WGS) entry which is preliminary data.</text>
</comment>
<dbReference type="InterPro" id="IPR023346">
    <property type="entry name" value="Lysozyme-like_dom_sf"/>
</dbReference>
<sequence>MSQFLPSPTFTHAVTFVLGKEGGYVNDPNDKGGETKFGVSDLRDGVADGMTDIDGDKKPDVRIKGLTLEQASQIYYRDYWYPAYCNEWPDGISLLVFDSAVQHGVKKALQLLQDAAGVTADGIVGKATRAAVASADPEWLLTRYLLRRARYYADIIKSNSSQGKYLNGWYNRLDSVTNAAWEVVGGSASVARA</sequence>
<dbReference type="Proteomes" id="UP000285648">
    <property type="component" value="Unassembled WGS sequence"/>
</dbReference>
<evidence type="ECO:0000313" key="4">
    <source>
        <dbReference type="Proteomes" id="UP000285648"/>
    </source>
</evidence>
<reference evidence="3 4" key="1">
    <citation type="submission" date="2016-09" db="EMBL/GenBank/DDBJ databases">
        <authorList>
            <person name="Doonan J."/>
            <person name="Pachebat J.A."/>
            <person name="Golyshin P.N."/>
            <person name="Denman S."/>
            <person name="Mcdonald J.E."/>
        </authorList>
    </citation>
    <scope>NUCLEOTIDE SEQUENCE [LARGE SCALE GENOMIC DNA]</scope>
    <source>
        <strain evidence="3 4">NCPPB 3934</strain>
    </source>
</reference>
<evidence type="ECO:0000259" key="1">
    <source>
        <dbReference type="Pfam" id="PF05838"/>
    </source>
</evidence>
<dbReference type="OrthoDB" id="9815229at2"/>
<gene>
    <name evidence="3" type="ORF">BIY29_02280</name>
</gene>
<evidence type="ECO:0000259" key="2">
    <source>
        <dbReference type="Pfam" id="PF09374"/>
    </source>
</evidence>